<dbReference type="Pfam" id="PF18004">
    <property type="entry name" value="RPN2_C"/>
    <property type="match status" value="1"/>
</dbReference>
<accession>A0A238FSW2</accession>
<dbReference type="Proteomes" id="UP000198372">
    <property type="component" value="Unassembled WGS sequence"/>
</dbReference>
<feature type="region of interest" description="Disordered" evidence="7">
    <location>
        <begin position="937"/>
        <end position="961"/>
    </location>
</feature>
<dbReference type="InterPro" id="IPR040623">
    <property type="entry name" value="RPN2_C"/>
</dbReference>
<dbReference type="InterPro" id="IPR016642">
    <property type="entry name" value="26S_Psome_Rpn2"/>
</dbReference>
<dbReference type="PANTHER" id="PTHR10943:SF2">
    <property type="entry name" value="26S PROTEASOME NON-ATPASE REGULATORY SUBUNIT 1"/>
    <property type="match status" value="1"/>
</dbReference>
<comment type="similarity">
    <text evidence="2 6">Belongs to the proteasome subunit S1 family.</text>
</comment>
<keyword evidence="4" id="KW-0677">Repeat</keyword>
<dbReference type="GO" id="GO:0030234">
    <property type="term" value="F:enzyme regulator activity"/>
    <property type="evidence" value="ECO:0007669"/>
    <property type="project" value="UniProtKB-UniRule"/>
</dbReference>
<protein>
    <recommendedName>
        <fullName evidence="3 6">26S proteasome regulatory subunit RPN2</fullName>
    </recommendedName>
</protein>
<sequence>MVLLVPGPVAGLLSLLDEPDATLQAYALQQINRLIHTFWAEVADHVVKIESLSETPSFPSRAIASLIASKVYYHLGNFDEALSFALGAGKWFNLEGAVDDQEPTEAEYIETIIAQAIDAYVDSRAAAATATASTSTSTSASTVEPVDARLEAIVERMFERCERDGEFKQVGLLLVYSWLPGELLTSRPSEIAQALGIALSSHRLDVIERIFAQTKNAELLEWILQIVVREGVISGSSRAYKTQVLNLLLRLFNSLPSPDYFSVTQCFVYLNDPSLASDLLSSLLCLSSTSPTEPSEEAILTAYQIAFDLAETATQEFLETVRNSLTTPTATAEAASIEASAPKEGKELHRERVISILTGEETIKLYLEFLYRNNHADLLILKGTKDVLDGRQSVYHSAVTFMNAFANAGTTSDQFLRENLDWLQRASNWSKFSATAALGVIHKGNLTQGKAILEPYLPRPGTGSSSFYSEGGSLYALGLVHANHGGAETTTYLKDALKAGIQNEVIQHGAALGLGVSAMGSGSEEIYDELRNVLFNDSAIAGEASGYAMGLVMLGTASEKALDEMLQYAHETQHEKIIRGLAVGISFLMYGKEEEADGLVETLLGDADPILRYGGIQTIAMAYAGTGNNRAIRKLLHVAVSDVNDDVRRAAVTSLGFLLFRNPTQVPRIVQLLSESYNPNVRYGAALALGISCAGTGLADAIELLEPLTKDPVDFVRQGACMSLAMILIQSNEVLNPKVASVRKIYEKIVADKHEDAMAKLGAALAQGIIDAGGRNVTLSMQNKSGSSHMPAIVGMSLFTQLWYWFPLAHCLSLAFTPTAIIAVDKDLRIPKCEFVSQAKPSLYAYVAATKPPTKETVEKVATAVLSTTAKTTARAKAKESAQADEAMETDDVKPSTTTAAATSSITAAGDDKAATLAQASTEDMTTTATMATMATTATEGADKTAPSSAKPKRREPTSTRLQNLSRVTPPQLSTVTFPKEARYVPVRPVSTLDQEPDKEAEFLEMQVMKVIDTSGAGTTTATGGAAGAAGASTTEEYSGPIADPPAPFEWTDWE</sequence>
<dbReference type="Pfam" id="PF13646">
    <property type="entry name" value="HEAT_2"/>
    <property type="match status" value="1"/>
</dbReference>
<dbReference type="FunFam" id="1.25.10.10:FF:000017">
    <property type="entry name" value="26S proteasome non-ATPase regulatory subunit 1"/>
    <property type="match status" value="1"/>
</dbReference>
<evidence type="ECO:0000256" key="3">
    <source>
        <dbReference type="ARBA" id="ARBA00015684"/>
    </source>
</evidence>
<comment type="function">
    <text evidence="1 6">Acts as a regulatory subunit of the 26S proteasome which is involved in the ATP-dependent degradation of ubiquitinated proteins.</text>
</comment>
<evidence type="ECO:0000256" key="6">
    <source>
        <dbReference type="PIRNR" id="PIRNR015947"/>
    </source>
</evidence>
<feature type="compositionally biased region" description="Low complexity" evidence="7">
    <location>
        <begin position="896"/>
        <end position="909"/>
    </location>
</feature>
<dbReference type="GO" id="GO:0042176">
    <property type="term" value="P:regulation of protein catabolic process"/>
    <property type="evidence" value="ECO:0007669"/>
    <property type="project" value="UniProtKB-UniRule"/>
</dbReference>
<evidence type="ECO:0000313" key="11">
    <source>
        <dbReference type="Proteomes" id="UP000198372"/>
    </source>
</evidence>
<reference evidence="11" key="1">
    <citation type="submission" date="2016-09" db="EMBL/GenBank/DDBJ databases">
        <authorList>
            <person name="Jeantristanb JTB J.-T."/>
            <person name="Ricardo R."/>
        </authorList>
    </citation>
    <scope>NUCLEOTIDE SEQUENCE [LARGE SCALE GENOMIC DNA]</scope>
</reference>
<dbReference type="InterPro" id="IPR011989">
    <property type="entry name" value="ARM-like"/>
</dbReference>
<evidence type="ECO:0000256" key="4">
    <source>
        <dbReference type="ARBA" id="ARBA00022737"/>
    </source>
</evidence>
<evidence type="ECO:0000259" key="9">
    <source>
        <dbReference type="Pfam" id="PF21505"/>
    </source>
</evidence>
<evidence type="ECO:0000256" key="5">
    <source>
        <dbReference type="ARBA" id="ARBA00022942"/>
    </source>
</evidence>
<dbReference type="AlphaFoldDB" id="A0A238FSW2"/>
<feature type="domain" description="26S proteasome non-ATPase regulatory subunit 1/RPN2 N-terminal" evidence="9">
    <location>
        <begin position="189"/>
        <end position="374"/>
    </location>
</feature>
<dbReference type="InterPro" id="IPR048570">
    <property type="entry name" value="PSMD1_RPN2_N"/>
</dbReference>
<keyword evidence="11" id="KW-1185">Reference proteome</keyword>
<dbReference type="Gene3D" id="1.25.10.10">
    <property type="entry name" value="Leucine-rich Repeat Variant"/>
    <property type="match status" value="1"/>
</dbReference>
<dbReference type="Pfam" id="PF01851">
    <property type="entry name" value="PC_rep"/>
    <property type="match status" value="2"/>
</dbReference>
<dbReference type="OrthoDB" id="261572at2759"/>
<name>A0A238FSW2_9BASI</name>
<evidence type="ECO:0000256" key="2">
    <source>
        <dbReference type="ARBA" id="ARBA00006308"/>
    </source>
</evidence>
<dbReference type="InterPro" id="IPR016024">
    <property type="entry name" value="ARM-type_fold"/>
</dbReference>
<evidence type="ECO:0000256" key="7">
    <source>
        <dbReference type="SAM" id="MobiDB-lite"/>
    </source>
</evidence>
<keyword evidence="5 6" id="KW-0647">Proteasome</keyword>
<dbReference type="GO" id="GO:0005634">
    <property type="term" value="C:nucleus"/>
    <property type="evidence" value="ECO:0007669"/>
    <property type="project" value="TreeGrafter"/>
</dbReference>
<gene>
    <name evidence="10" type="ORF">BQ2448_7973</name>
</gene>
<evidence type="ECO:0000259" key="8">
    <source>
        <dbReference type="Pfam" id="PF18004"/>
    </source>
</evidence>
<dbReference type="Pfam" id="PF21505">
    <property type="entry name" value="RPN2_N"/>
    <property type="match status" value="2"/>
</dbReference>
<proteinExistence type="inferred from homology"/>
<feature type="domain" description="26S proteasome non-ATPase regulatory subunit 1/RPN2 N-terminal" evidence="9">
    <location>
        <begin position="9"/>
        <end position="169"/>
    </location>
</feature>
<dbReference type="STRING" id="269621.A0A238FSW2"/>
<evidence type="ECO:0000256" key="1">
    <source>
        <dbReference type="ARBA" id="ARBA00002187"/>
    </source>
</evidence>
<dbReference type="EMBL" id="FMSP01000024">
    <property type="protein sequence ID" value="SCV74944.1"/>
    <property type="molecule type" value="Genomic_DNA"/>
</dbReference>
<dbReference type="SUPFAM" id="SSF48371">
    <property type="entry name" value="ARM repeat"/>
    <property type="match status" value="1"/>
</dbReference>
<organism evidence="10 11">
    <name type="scientific">Microbotryum intermedium</name>
    <dbReference type="NCBI Taxonomy" id="269621"/>
    <lineage>
        <taxon>Eukaryota</taxon>
        <taxon>Fungi</taxon>
        <taxon>Dikarya</taxon>
        <taxon>Basidiomycota</taxon>
        <taxon>Pucciniomycotina</taxon>
        <taxon>Microbotryomycetes</taxon>
        <taxon>Microbotryales</taxon>
        <taxon>Microbotryaceae</taxon>
        <taxon>Microbotryum</taxon>
    </lineage>
</organism>
<dbReference type="GO" id="GO:0008540">
    <property type="term" value="C:proteasome regulatory particle, base subcomplex"/>
    <property type="evidence" value="ECO:0007669"/>
    <property type="project" value="UniProtKB-UniRule"/>
</dbReference>
<dbReference type="GO" id="GO:0043161">
    <property type="term" value="P:proteasome-mediated ubiquitin-dependent protein catabolic process"/>
    <property type="evidence" value="ECO:0007669"/>
    <property type="project" value="TreeGrafter"/>
</dbReference>
<dbReference type="PANTHER" id="PTHR10943">
    <property type="entry name" value="26S PROTEASOME NON-ATPASE REGULATORY SUBUNIT"/>
    <property type="match status" value="1"/>
</dbReference>
<dbReference type="PIRSF" id="PIRSF015947">
    <property type="entry name" value="26S_Psome_Rpn2"/>
    <property type="match status" value="1"/>
</dbReference>
<feature type="region of interest" description="Disordered" evidence="7">
    <location>
        <begin position="1020"/>
        <end position="1055"/>
    </location>
</feature>
<dbReference type="GO" id="GO:0034515">
    <property type="term" value="C:proteasome storage granule"/>
    <property type="evidence" value="ECO:0007669"/>
    <property type="project" value="TreeGrafter"/>
</dbReference>
<feature type="region of interest" description="Disordered" evidence="7">
    <location>
        <begin position="872"/>
        <end position="912"/>
    </location>
</feature>
<evidence type="ECO:0000313" key="10">
    <source>
        <dbReference type="EMBL" id="SCV74944.1"/>
    </source>
</evidence>
<feature type="domain" description="26S proteasome regulatory subunit RPN2 C-terminal" evidence="8">
    <location>
        <begin position="819"/>
        <end position="990"/>
    </location>
</feature>
<dbReference type="InterPro" id="IPR002015">
    <property type="entry name" value="Proteasome/cyclosome_rpt"/>
</dbReference>
<feature type="compositionally biased region" description="Low complexity" evidence="7">
    <location>
        <begin position="1020"/>
        <end position="1035"/>
    </location>
</feature>